<evidence type="ECO:0000256" key="3">
    <source>
        <dbReference type="ARBA" id="ARBA00022737"/>
    </source>
</evidence>
<evidence type="ECO:0000313" key="7">
    <source>
        <dbReference type="Proteomes" id="UP000051952"/>
    </source>
</evidence>
<keyword evidence="1" id="KW-0343">GTPase activation</keyword>
<dbReference type="VEuPathDB" id="TriTrypDB:BSAL_30845"/>
<dbReference type="InterPro" id="IPR027038">
    <property type="entry name" value="RanGap"/>
</dbReference>
<feature type="region of interest" description="Disordered" evidence="5">
    <location>
        <begin position="698"/>
        <end position="717"/>
    </location>
</feature>
<dbReference type="EMBL" id="CYKH01001901">
    <property type="protein sequence ID" value="CUG91229.1"/>
    <property type="molecule type" value="Genomic_DNA"/>
</dbReference>
<dbReference type="InterPro" id="IPR036770">
    <property type="entry name" value="Ankyrin_rpt-contain_sf"/>
</dbReference>
<evidence type="ECO:0000256" key="2">
    <source>
        <dbReference type="ARBA" id="ARBA00022614"/>
    </source>
</evidence>
<proteinExistence type="predicted"/>
<dbReference type="GO" id="GO:0006913">
    <property type="term" value="P:nucleocytoplasmic transport"/>
    <property type="evidence" value="ECO:0007669"/>
    <property type="project" value="TreeGrafter"/>
</dbReference>
<keyword evidence="3" id="KW-0677">Repeat</keyword>
<dbReference type="OrthoDB" id="120976at2759"/>
<name>A0A0S4JRT2_BODSA</name>
<organism evidence="6 7">
    <name type="scientific">Bodo saltans</name>
    <name type="common">Flagellated protozoan</name>
    <dbReference type="NCBI Taxonomy" id="75058"/>
    <lineage>
        <taxon>Eukaryota</taxon>
        <taxon>Discoba</taxon>
        <taxon>Euglenozoa</taxon>
        <taxon>Kinetoplastea</taxon>
        <taxon>Metakinetoplastina</taxon>
        <taxon>Eubodonida</taxon>
        <taxon>Bodonidae</taxon>
        <taxon>Bodo</taxon>
    </lineage>
</organism>
<keyword evidence="7" id="KW-1185">Reference proteome</keyword>
<dbReference type="AlphaFoldDB" id="A0A0S4JRT2"/>
<reference evidence="7" key="1">
    <citation type="submission" date="2015-09" db="EMBL/GenBank/DDBJ databases">
        <authorList>
            <consortium name="Pathogen Informatics"/>
        </authorList>
    </citation>
    <scope>NUCLEOTIDE SEQUENCE [LARGE SCALE GENOMIC DNA]</scope>
    <source>
        <strain evidence="7">Lake Konstanz</strain>
    </source>
</reference>
<feature type="coiled-coil region" evidence="4">
    <location>
        <begin position="360"/>
        <end position="394"/>
    </location>
</feature>
<protein>
    <submittedName>
        <fullName evidence="6">Leucine-rich repeat protein, putative</fullName>
    </submittedName>
</protein>
<dbReference type="Gene3D" id="3.80.10.10">
    <property type="entry name" value="Ribonuclease Inhibitor"/>
    <property type="match status" value="1"/>
</dbReference>
<dbReference type="SMART" id="SM00248">
    <property type="entry name" value="ANK"/>
    <property type="match status" value="2"/>
</dbReference>
<evidence type="ECO:0000256" key="5">
    <source>
        <dbReference type="SAM" id="MobiDB-lite"/>
    </source>
</evidence>
<accession>A0A0S4JRT2</accession>
<dbReference type="InterPro" id="IPR032675">
    <property type="entry name" value="LRR_dom_sf"/>
</dbReference>
<dbReference type="SMART" id="SM00368">
    <property type="entry name" value="LRR_RI"/>
    <property type="match status" value="4"/>
</dbReference>
<keyword evidence="4" id="KW-0175">Coiled coil</keyword>
<keyword evidence="2" id="KW-0433">Leucine-rich repeat</keyword>
<evidence type="ECO:0000313" key="6">
    <source>
        <dbReference type="EMBL" id="CUG91229.1"/>
    </source>
</evidence>
<feature type="compositionally biased region" description="Polar residues" evidence="5">
    <location>
        <begin position="702"/>
        <end position="715"/>
    </location>
</feature>
<gene>
    <name evidence="6" type="ORF">BSAL_30845</name>
</gene>
<dbReference type="SUPFAM" id="SSF52047">
    <property type="entry name" value="RNI-like"/>
    <property type="match status" value="1"/>
</dbReference>
<dbReference type="GO" id="GO:0005829">
    <property type="term" value="C:cytosol"/>
    <property type="evidence" value="ECO:0007669"/>
    <property type="project" value="TreeGrafter"/>
</dbReference>
<sequence>MSALPMKTYDMSRLPLNVAVGTDFLEGNDLTLMEKRMSRLQFSEPYFRQRGFDNIRVEKEPLRFSEHMTAVRSHEMTDYGRRRYRDTRKMKVEFTEKIKEIAMRQKREEEEARKNKKDKRARWWHRTRGGDQREPIKLLRYTNLTMIPESLLMSKDVVILQLTGARLGDAAMNWVGAFITQCYTLKRLVLQGNYITEEGVEHLVEGIRSSKSLMELDLSFNPIGDNSIELLCNALLENNKYSKLYLLNVSCCELTSTSGFQLGRLMHEFKHLECLLAWRNQLGIANGATISGAGYILDELRHSPHMRLLNLTGNNITDKEASDHASALERATRRVTVANLERHQRTRHIEQLRAEVASRKAKLTGRNMEEKLAIHRLERQADQEQQKIDMGKKLEERQRTYAERQELEFIVRVKRQTGADIETKQRPCRVILAANSVGPTTMRRLSRYYSTDAVPDAEGFVNATRRYDHLVVPRRKIGEEHGELRDEDGFDAHNVLPWDTQSDAQTDFERRQALLQWKEEERIREEQMVLQVFNKFAVLDATKMTPEERAKLGNGFNLASGVGSRVKLVKDPVKAAIQKEADAKAEEERKARIRQQYGKVKVEVESSSSAVEVREHYQPKRLKDTTILQRTQSNIDGDGPIAIVVDPSGLQMQHTLSRVTSQGGVEDSDMGAFVEMDEAGLMQHKMNERMSELRVHLDQRSNRGSSRGTTPSILTPTVEAGPLHDVLEAIQAIRAAWEEMKKLGEVGSPSDEDLRCREEVRNTLVGKKQHFVQLLKAPAVGTCEIAPGSEVATCFEQFLEDIIKETDSTPGNVEVVTAMLDHLKQLPYSKIMAERGLVAIAASDGSDQFFSTLLTIPGHEFDVGEVCAACFYNQTCRISLTLILLQFIDLAPYVEEVGEMLREFVADIASEKRSIPRENRVLKSVLLKLLLSMDWLKLEVDKPGTDGQSLFTRALYEGDVDVVEMIASEPHRVRDINALLPDGSTALMQAVLGNNVSIVQYLFTSFPNVDVSIRGENGNALDLAIGLSRDVKIVSLLRERGAQPSGARVDKDALSARKIMMKMKSPVPSNEGGGSRPGSS</sequence>
<dbReference type="Proteomes" id="UP000051952">
    <property type="component" value="Unassembled WGS sequence"/>
</dbReference>
<dbReference type="GO" id="GO:0031267">
    <property type="term" value="F:small GTPase binding"/>
    <property type="evidence" value="ECO:0007669"/>
    <property type="project" value="TreeGrafter"/>
</dbReference>
<dbReference type="Pfam" id="PF12796">
    <property type="entry name" value="Ank_2"/>
    <property type="match status" value="1"/>
</dbReference>
<dbReference type="InterPro" id="IPR001611">
    <property type="entry name" value="Leu-rich_rpt"/>
</dbReference>
<dbReference type="Pfam" id="PF13516">
    <property type="entry name" value="LRR_6"/>
    <property type="match status" value="2"/>
</dbReference>
<dbReference type="Gene3D" id="1.25.40.20">
    <property type="entry name" value="Ankyrin repeat-containing domain"/>
    <property type="match status" value="1"/>
</dbReference>
<evidence type="ECO:0000256" key="4">
    <source>
        <dbReference type="SAM" id="Coils"/>
    </source>
</evidence>
<dbReference type="GO" id="GO:0005096">
    <property type="term" value="F:GTPase activator activity"/>
    <property type="evidence" value="ECO:0007669"/>
    <property type="project" value="UniProtKB-KW"/>
</dbReference>
<dbReference type="PANTHER" id="PTHR24113">
    <property type="entry name" value="RAN GTPASE-ACTIVATING PROTEIN 1"/>
    <property type="match status" value="1"/>
</dbReference>
<evidence type="ECO:0000256" key="1">
    <source>
        <dbReference type="ARBA" id="ARBA00022468"/>
    </source>
</evidence>
<dbReference type="GO" id="GO:0005634">
    <property type="term" value="C:nucleus"/>
    <property type="evidence" value="ECO:0007669"/>
    <property type="project" value="TreeGrafter"/>
</dbReference>
<dbReference type="SUPFAM" id="SSF48403">
    <property type="entry name" value="Ankyrin repeat"/>
    <property type="match status" value="1"/>
</dbReference>
<dbReference type="PANTHER" id="PTHR24113:SF12">
    <property type="entry name" value="RAN GTPASE-ACTIVATING PROTEIN 1"/>
    <property type="match status" value="1"/>
</dbReference>
<dbReference type="InterPro" id="IPR002110">
    <property type="entry name" value="Ankyrin_rpt"/>
</dbReference>
<dbReference type="GO" id="GO:0048471">
    <property type="term" value="C:perinuclear region of cytoplasm"/>
    <property type="evidence" value="ECO:0007669"/>
    <property type="project" value="TreeGrafter"/>
</dbReference>